<dbReference type="PANTHER" id="PTHR30441:SF4">
    <property type="entry name" value="PROTEIN ASMA"/>
    <property type="match status" value="1"/>
</dbReference>
<feature type="transmembrane region" description="Helical" evidence="3">
    <location>
        <begin position="7"/>
        <end position="29"/>
    </location>
</feature>
<evidence type="ECO:0000256" key="1">
    <source>
        <dbReference type="SAM" id="Coils"/>
    </source>
</evidence>
<feature type="domain" description="AsmA" evidence="4">
    <location>
        <begin position="7"/>
        <end position="615"/>
    </location>
</feature>
<keyword evidence="3" id="KW-1133">Transmembrane helix</keyword>
<evidence type="ECO:0000256" key="2">
    <source>
        <dbReference type="SAM" id="MobiDB-lite"/>
    </source>
</evidence>
<dbReference type="Proteomes" id="UP000679722">
    <property type="component" value="Unassembled WGS sequence"/>
</dbReference>
<protein>
    <submittedName>
        <fullName evidence="5">AsmA family protein</fullName>
    </submittedName>
</protein>
<dbReference type="InterPro" id="IPR007844">
    <property type="entry name" value="AsmA"/>
</dbReference>
<dbReference type="EMBL" id="JAGSSV010000001">
    <property type="protein sequence ID" value="MBR7887676.1"/>
    <property type="molecule type" value="Genomic_DNA"/>
</dbReference>
<sequence>MVWVKRLSLFIGGLLALVAILLAYVILFVNPNDFKDELKSVALDKANVTLRLDGDISWSFFPWLGLELEDIGVALGTDAEIVQFDRAEFGLAILPLLEQKIQVDKVNLVNLTARLKKDAQGRGNWEMTQPQAVASSSGASPTPAQASTSVQTDEANPSSSPLNLPDLQLDELIIENAQVQYRDEQTNQLIDATLTIRLNDVQWDKAWPMAMDMAVTQSDLQGGSAINAKATLSANLAVFPSRETLSLDSLVLTGEVEGDSLPASPISAKLSAMTLDVDLPQENVLLDGLSLNVLGVNLDAKVRAYQVLSDPQFSAVLSIGEFNPRYLLTRLSVALPDMADETALTKARAAITLEGNMDTVTAQPISLVMDDTSIEANAVLDLSPLRWDVSVAGKNLNLDRYLPKPVEENENGSKVAVTEAQVEAKVEQATAPSELIPVDTIRELNGHVDMVFESLVVKNVKIDKIELDSTQFQGLVEISPLKATLYEGSVSSQASLDVRGKMPTVSVSPTIDGVQIQPLLVDFMDMDKIAGATYLNGELNTTGNSVDALMASLQGDLLVDIRNGALIGTNLTKTVCQGIAAVRKDAIDESEFGPDTPFETMRFPAHIVNGQVSTPGLEIRSAGVQVTGDGVVSLPNASLDYQANVGLGGSGLDNACRVNEKVAKLAFPIVCKGEFSDDPAGLCGPDLKGFGSLFADLAKEELKAKADEEKERLKVKLEEKAEAEQERLKDKLKDKLKSLF</sequence>
<keyword evidence="3" id="KW-0812">Transmembrane</keyword>
<evidence type="ECO:0000313" key="6">
    <source>
        <dbReference type="Proteomes" id="UP000679722"/>
    </source>
</evidence>
<keyword evidence="3" id="KW-0472">Membrane</keyword>
<evidence type="ECO:0000256" key="3">
    <source>
        <dbReference type="SAM" id="Phobius"/>
    </source>
</evidence>
<feature type="coiled-coil region" evidence="1">
    <location>
        <begin position="699"/>
        <end position="738"/>
    </location>
</feature>
<gene>
    <name evidence="5" type="ORF">J9B83_01895</name>
</gene>
<accession>A0ABS5H7J1</accession>
<keyword evidence="6" id="KW-1185">Reference proteome</keyword>
<dbReference type="RefSeq" id="WP_211535021.1">
    <property type="nucleotide sequence ID" value="NZ_JAGSSV010000001.1"/>
</dbReference>
<proteinExistence type="predicted"/>
<evidence type="ECO:0000313" key="5">
    <source>
        <dbReference type="EMBL" id="MBR7887676.1"/>
    </source>
</evidence>
<feature type="region of interest" description="Disordered" evidence="2">
    <location>
        <begin position="129"/>
        <end position="164"/>
    </location>
</feature>
<dbReference type="InterPro" id="IPR052894">
    <property type="entry name" value="AsmA-related"/>
</dbReference>
<name>A0ABS5H7J1_9GAMM</name>
<evidence type="ECO:0000259" key="4">
    <source>
        <dbReference type="Pfam" id="PF05170"/>
    </source>
</evidence>
<dbReference type="PANTHER" id="PTHR30441">
    <property type="entry name" value="DUF748 DOMAIN-CONTAINING PROTEIN"/>
    <property type="match status" value="1"/>
</dbReference>
<dbReference type="Pfam" id="PF05170">
    <property type="entry name" value="AsmA"/>
    <property type="match status" value="1"/>
</dbReference>
<feature type="compositionally biased region" description="Polar residues" evidence="2">
    <location>
        <begin position="129"/>
        <end position="162"/>
    </location>
</feature>
<reference evidence="6" key="1">
    <citation type="submission" date="2023-07" db="EMBL/GenBank/DDBJ databases">
        <title>Marinomonas vulgaris A79, complete genome.</title>
        <authorList>
            <person name="Ying J.-J."/>
        </authorList>
    </citation>
    <scope>NUCLEOTIDE SEQUENCE [LARGE SCALE GENOMIC DNA]</scope>
    <source>
        <strain evidence="6">A79</strain>
    </source>
</reference>
<organism evidence="5 6">
    <name type="scientific">Marinomonas vulgaris</name>
    <dbReference type="NCBI Taxonomy" id="2823372"/>
    <lineage>
        <taxon>Bacteria</taxon>
        <taxon>Pseudomonadati</taxon>
        <taxon>Pseudomonadota</taxon>
        <taxon>Gammaproteobacteria</taxon>
        <taxon>Oceanospirillales</taxon>
        <taxon>Oceanospirillaceae</taxon>
        <taxon>Marinomonas</taxon>
    </lineage>
</organism>
<keyword evidence="1" id="KW-0175">Coiled coil</keyword>
<comment type="caution">
    <text evidence="5">The sequence shown here is derived from an EMBL/GenBank/DDBJ whole genome shotgun (WGS) entry which is preliminary data.</text>
</comment>